<gene>
    <name evidence="2" type="primary">amrA</name>
    <name evidence="2" type="ORF">I6U51_01420</name>
</gene>
<evidence type="ECO:0000313" key="2">
    <source>
        <dbReference type="EMBL" id="MBI6871364.1"/>
    </source>
</evidence>
<dbReference type="EMBL" id="JAEEGB010000003">
    <property type="protein sequence ID" value="MBI6871364.1"/>
    <property type="molecule type" value="Genomic_DNA"/>
</dbReference>
<dbReference type="Gene3D" id="3.40.830.10">
    <property type="entry name" value="LigB-like"/>
    <property type="match status" value="1"/>
</dbReference>
<dbReference type="InterPro" id="IPR002733">
    <property type="entry name" value="AMMECR1_domain"/>
</dbReference>
<dbReference type="GO" id="GO:0016702">
    <property type="term" value="F:oxidoreductase activity, acting on single donors with incorporation of molecular oxygen, incorporation of two atoms of oxygen"/>
    <property type="evidence" value="ECO:0007669"/>
    <property type="project" value="UniProtKB-ARBA"/>
</dbReference>
<dbReference type="SUPFAM" id="SSF143447">
    <property type="entry name" value="AMMECR1-like"/>
    <property type="match status" value="1"/>
</dbReference>
<dbReference type="Gene3D" id="3.30.700.20">
    <property type="entry name" value="Hypothetical protein ph0010, domain 1"/>
    <property type="match status" value="1"/>
</dbReference>
<comment type="caution">
    <text evidence="2">The sequence shown here is derived from an EMBL/GenBank/DDBJ whole genome shotgun (WGS) entry which is preliminary data.</text>
</comment>
<dbReference type="AlphaFoldDB" id="A0A934LZU3"/>
<dbReference type="Proteomes" id="UP000622687">
    <property type="component" value="Unassembled WGS sequence"/>
</dbReference>
<dbReference type="NCBIfam" id="TIGR04335">
    <property type="entry name" value="AmmeMemoSam_A"/>
    <property type="match status" value="1"/>
</dbReference>
<evidence type="ECO:0000259" key="1">
    <source>
        <dbReference type="PROSITE" id="PS51112"/>
    </source>
</evidence>
<dbReference type="NCBIfam" id="TIGR04336">
    <property type="entry name" value="AmmeMemoSam_B"/>
    <property type="match status" value="1"/>
</dbReference>
<dbReference type="NCBIfam" id="TIGR00296">
    <property type="entry name" value="TIGR00296 family protein"/>
    <property type="match status" value="1"/>
</dbReference>
<dbReference type="InterPro" id="IPR027623">
    <property type="entry name" value="AmmeMemoSam_A"/>
</dbReference>
<dbReference type="PANTHER" id="PTHR13016:SF0">
    <property type="entry name" value="AMME SYNDROME CANDIDATE GENE 1 PROTEIN"/>
    <property type="match status" value="1"/>
</dbReference>
<evidence type="ECO:0000313" key="3">
    <source>
        <dbReference type="Proteomes" id="UP000622687"/>
    </source>
</evidence>
<reference evidence="2" key="1">
    <citation type="submission" date="2020-12" db="EMBL/GenBank/DDBJ databases">
        <title>Clostridium thailandense sp. nov., a novel acetogenic bacterium isolated from peat land soil in Thailand.</title>
        <authorList>
            <person name="Chaikitkaew S."/>
            <person name="Birkeland N.K."/>
        </authorList>
    </citation>
    <scope>NUCLEOTIDE SEQUENCE</scope>
    <source>
        <strain evidence="2">DSM 17425</strain>
    </source>
</reference>
<feature type="domain" description="AMMECR1" evidence="1">
    <location>
        <begin position="298"/>
        <end position="467"/>
    </location>
</feature>
<dbReference type="PANTHER" id="PTHR13016">
    <property type="entry name" value="AMMECR1 HOMOLOG"/>
    <property type="match status" value="1"/>
</dbReference>
<accession>A0A934LZU3</accession>
<name>A0A934LZU3_9CLOT</name>
<dbReference type="InterPro" id="IPR023473">
    <property type="entry name" value="AMMECR1"/>
</dbReference>
<dbReference type="Pfam" id="PF02900">
    <property type="entry name" value="LigB"/>
    <property type="match status" value="1"/>
</dbReference>
<dbReference type="InterPro" id="IPR027485">
    <property type="entry name" value="AMMECR1_N"/>
</dbReference>
<dbReference type="PROSITE" id="PS51112">
    <property type="entry name" value="AMMECR1"/>
    <property type="match status" value="1"/>
</dbReference>
<dbReference type="InterPro" id="IPR036071">
    <property type="entry name" value="AMMECR1_dom_sf"/>
</dbReference>
<dbReference type="GO" id="GO:0008198">
    <property type="term" value="F:ferrous iron binding"/>
    <property type="evidence" value="ECO:0007669"/>
    <property type="project" value="InterPro"/>
</dbReference>
<dbReference type="Pfam" id="PF01871">
    <property type="entry name" value="AMMECR1"/>
    <property type="match status" value="1"/>
</dbReference>
<dbReference type="RefSeq" id="WP_211140827.1">
    <property type="nucleotide sequence ID" value="NZ_JAEEGB010000003.1"/>
</dbReference>
<dbReference type="SUPFAM" id="SSF53213">
    <property type="entry name" value="LigB-like"/>
    <property type="match status" value="1"/>
</dbReference>
<dbReference type="InterPro" id="IPR004183">
    <property type="entry name" value="Xdiol_dOase_suB"/>
</dbReference>
<keyword evidence="3" id="KW-1185">Reference proteome</keyword>
<proteinExistence type="predicted"/>
<organism evidence="2 3">
    <name type="scientific">Clostridium aciditolerans</name>
    <dbReference type="NCBI Taxonomy" id="339861"/>
    <lineage>
        <taxon>Bacteria</taxon>
        <taxon>Bacillati</taxon>
        <taxon>Bacillota</taxon>
        <taxon>Clostridia</taxon>
        <taxon>Eubacteriales</taxon>
        <taxon>Clostridiaceae</taxon>
        <taxon>Clostridium</taxon>
    </lineage>
</organism>
<sequence length="467" mass="52124">MGKILGHFIMPHPPILVSEVGKGEELDASLTIDACFNVAKEISELKPETIIIITPHGPMFRDAIALTDSNHISGDFGNFNSPDVEFDITIDLNLTESIKNYAHGMGVPTIAINEDIAGRYNISHELDHGAMVPLYFVNKEYSNYKLVHITYGLLSETDLYKFGISIKQAVELSNTNVVVIASGDLSHKLNDKAPYGYSPEGKVFDEKILELLKSGDVMGVFDMDKDMIESAGECGLRSFDILLGTMEGRKISGEILSYEGPFGIGYGVMRFNADEMDDKNYLEKIIDKRKNTMKKIRDNEDKYVKLARETLEHHVKTGETIAMPGYVTEDMLSEQRGVFVSLKKDGELRGCIGTIFPAYENTAEEIIRNAIEAGERDPRFSPVEEEELDDIIYSVDVLMPPEEASRETLDPKKYGVIVRSGRKTGLLLPDLSGVDTATEQIDIALKKAGINPLENYKIERFEVIRHK</sequence>
<protein>
    <submittedName>
        <fullName evidence="2">AmmeMemoRadiSam system protein A</fullName>
    </submittedName>
</protein>
<dbReference type="CDD" id="cd07951">
    <property type="entry name" value="ED_3B_N_AMMECR1"/>
    <property type="match status" value="1"/>
</dbReference>